<feature type="region of interest" description="Disordered" evidence="6">
    <location>
        <begin position="1"/>
        <end position="37"/>
    </location>
</feature>
<accession>A0AAD3CDY1</accession>
<keyword evidence="2 4" id="KW-0863">Zinc-finger</keyword>
<evidence type="ECO:0000313" key="9">
    <source>
        <dbReference type="Proteomes" id="UP001054902"/>
    </source>
</evidence>
<keyword evidence="9" id="KW-1185">Reference proteome</keyword>
<evidence type="ECO:0000256" key="3">
    <source>
        <dbReference type="ARBA" id="ARBA00022833"/>
    </source>
</evidence>
<gene>
    <name evidence="8" type="ORF">CTEN210_00357</name>
</gene>
<reference evidence="8 9" key="1">
    <citation type="journal article" date="2021" name="Sci. Rep.">
        <title>The genome of the diatom Chaetoceros tenuissimus carries an ancient integrated fragment of an extant virus.</title>
        <authorList>
            <person name="Hongo Y."/>
            <person name="Kimura K."/>
            <person name="Takaki Y."/>
            <person name="Yoshida Y."/>
            <person name="Baba S."/>
            <person name="Kobayashi G."/>
            <person name="Nagasaki K."/>
            <person name="Hano T."/>
            <person name="Tomaru Y."/>
        </authorList>
    </citation>
    <scope>NUCLEOTIDE SEQUENCE [LARGE SCALE GENOMIC DNA]</scope>
    <source>
        <strain evidence="8 9">NIES-3715</strain>
    </source>
</reference>
<dbReference type="Pfam" id="PF01753">
    <property type="entry name" value="zf-MYND"/>
    <property type="match status" value="1"/>
</dbReference>
<dbReference type="PROSITE" id="PS50865">
    <property type="entry name" value="ZF_MYND_2"/>
    <property type="match status" value="1"/>
</dbReference>
<keyword evidence="1" id="KW-0479">Metal-binding</keyword>
<evidence type="ECO:0000256" key="1">
    <source>
        <dbReference type="ARBA" id="ARBA00022723"/>
    </source>
</evidence>
<dbReference type="Proteomes" id="UP001054902">
    <property type="component" value="Unassembled WGS sequence"/>
</dbReference>
<proteinExistence type="predicted"/>
<sequence>MPTNKKKTTKKNQRNKNKNENSTSNRNQAGKRKDDIPDDVFEEFLEWSLSDKEDINARKFEKKAPRAAELLKEHDPNTIVKRLVKKREERLEELEKQSNEYDTNLYRNIFIESMTGYFKSEGEKFDFGQQLDAAIKRIEKKIPLSTLALKVTFEEVAEKWAKQRIISLENNRYYQKDPTTILKLIEEDKVNMIKMESDIFQRYEEIKEKLVYKSYAKTHFMNYDIGDTLFMYACNFRLRYTCWCCGRDYHLICSSCKCARYCSKECQVKHWKTDHKKKCKYIGDTWSLYLSNKQRLHKAVKDKRIWTDKLFFDADENSRECFLRPSPSIDTFLSSMVNMDSYSSPLHKFYEQMAILSCGGKHPLFGNETVNPALNLFLEHLGSDCNDEDVTLPTDGNKMLLTNLLRLSFKNQKIEQNEIDAMVKYVFEIFADLPGHNESSWKERIEIAQKETKCNSLTLDKFLTLYTCFDPLDLYNEVVSGDKYTGEFVLLTTLKSL</sequence>
<dbReference type="EMBL" id="BLLK01000019">
    <property type="protein sequence ID" value="GFH43884.1"/>
    <property type="molecule type" value="Genomic_DNA"/>
</dbReference>
<dbReference type="SUPFAM" id="SSF144232">
    <property type="entry name" value="HIT/MYND zinc finger-like"/>
    <property type="match status" value="1"/>
</dbReference>
<keyword evidence="3" id="KW-0862">Zinc</keyword>
<evidence type="ECO:0000256" key="5">
    <source>
        <dbReference type="SAM" id="Coils"/>
    </source>
</evidence>
<dbReference type="InterPro" id="IPR002893">
    <property type="entry name" value="Znf_MYND"/>
</dbReference>
<evidence type="ECO:0000256" key="4">
    <source>
        <dbReference type="PROSITE-ProRule" id="PRU00134"/>
    </source>
</evidence>
<feature type="domain" description="MYND-type" evidence="7">
    <location>
        <begin position="242"/>
        <end position="279"/>
    </location>
</feature>
<evidence type="ECO:0000259" key="7">
    <source>
        <dbReference type="PROSITE" id="PS50865"/>
    </source>
</evidence>
<feature type="coiled-coil region" evidence="5">
    <location>
        <begin position="77"/>
        <end position="104"/>
    </location>
</feature>
<evidence type="ECO:0000313" key="8">
    <source>
        <dbReference type="EMBL" id="GFH43884.1"/>
    </source>
</evidence>
<name>A0AAD3CDY1_9STRA</name>
<keyword evidence="5" id="KW-0175">Coiled coil</keyword>
<organism evidence="8 9">
    <name type="scientific">Chaetoceros tenuissimus</name>
    <dbReference type="NCBI Taxonomy" id="426638"/>
    <lineage>
        <taxon>Eukaryota</taxon>
        <taxon>Sar</taxon>
        <taxon>Stramenopiles</taxon>
        <taxon>Ochrophyta</taxon>
        <taxon>Bacillariophyta</taxon>
        <taxon>Coscinodiscophyceae</taxon>
        <taxon>Chaetocerotophycidae</taxon>
        <taxon>Chaetocerotales</taxon>
        <taxon>Chaetocerotaceae</taxon>
        <taxon>Chaetoceros</taxon>
    </lineage>
</organism>
<evidence type="ECO:0000256" key="6">
    <source>
        <dbReference type="SAM" id="MobiDB-lite"/>
    </source>
</evidence>
<dbReference type="GO" id="GO:0008270">
    <property type="term" value="F:zinc ion binding"/>
    <property type="evidence" value="ECO:0007669"/>
    <property type="project" value="UniProtKB-KW"/>
</dbReference>
<dbReference type="AlphaFoldDB" id="A0AAD3CDY1"/>
<feature type="compositionally biased region" description="Basic residues" evidence="6">
    <location>
        <begin position="1"/>
        <end position="16"/>
    </location>
</feature>
<protein>
    <recommendedName>
        <fullName evidence="7">MYND-type domain-containing protein</fullName>
    </recommendedName>
</protein>
<evidence type="ECO:0000256" key="2">
    <source>
        <dbReference type="ARBA" id="ARBA00022771"/>
    </source>
</evidence>
<comment type="caution">
    <text evidence="8">The sequence shown here is derived from an EMBL/GenBank/DDBJ whole genome shotgun (WGS) entry which is preliminary data.</text>
</comment>
<dbReference type="Gene3D" id="6.10.140.2220">
    <property type="match status" value="1"/>
</dbReference>
<dbReference type="PROSITE" id="PS01360">
    <property type="entry name" value="ZF_MYND_1"/>
    <property type="match status" value="1"/>
</dbReference>